<dbReference type="Proteomes" id="UP000007832">
    <property type="component" value="Unassembled WGS sequence"/>
</dbReference>
<dbReference type="EMBL" id="AFUN01000032">
    <property type="protein sequence ID" value="EGR97100.1"/>
    <property type="molecule type" value="Genomic_DNA"/>
</dbReference>
<dbReference type="PATRIC" id="fig|1051006.4.peg.1202"/>
<accession>F9NVI9</accession>
<name>F9NVI9_9ACTN</name>
<organism evidence="1 2">
    <name type="scientific">[Propionibacterium] namnetense SK182B-JCVI</name>
    <dbReference type="NCBI Taxonomy" id="1051006"/>
    <lineage>
        <taxon>Bacteria</taxon>
        <taxon>Bacillati</taxon>
        <taxon>Actinomycetota</taxon>
        <taxon>Actinomycetes</taxon>
        <taxon>Propionibacteriales</taxon>
        <taxon>Propionibacteriaceae</taxon>
        <taxon>Cutibacterium</taxon>
    </lineage>
</organism>
<evidence type="ECO:0000313" key="2">
    <source>
        <dbReference type="Proteomes" id="UP000007832"/>
    </source>
</evidence>
<comment type="caution">
    <text evidence="1">The sequence shown here is derived from an EMBL/GenBank/DDBJ whole genome shotgun (WGS) entry which is preliminary data.</text>
</comment>
<reference evidence="1 2" key="1">
    <citation type="submission" date="2011-07" db="EMBL/GenBank/DDBJ databases">
        <title>Genome Sequence of Propionibacterium acnes SK182B-JCVI.</title>
        <authorList>
            <person name="Durkin A.S."/>
            <person name="Madupu R."/>
            <person name="Hostetler J."/>
            <person name="Radune D."/>
            <person name="Torralba M."/>
            <person name="Methe B."/>
            <person name="Sutton G."/>
            <person name="Strausberg R.L."/>
            <person name="Nelson K.E."/>
        </authorList>
    </citation>
    <scope>NUCLEOTIDE SEQUENCE [LARGE SCALE GENOMIC DNA]</scope>
    <source>
        <strain evidence="1 2">SK182B-JCVI</strain>
    </source>
</reference>
<evidence type="ECO:0000313" key="1">
    <source>
        <dbReference type="EMBL" id="EGR97100.1"/>
    </source>
</evidence>
<dbReference type="AlphaFoldDB" id="F9NVI9"/>
<proteinExistence type="predicted"/>
<sequence>MTELHQALDMHYPGLEMEDNIDVVTFELSDTAEYDSNPRG</sequence>
<protein>
    <submittedName>
        <fullName evidence="1">Uncharacterized protein</fullName>
    </submittedName>
</protein>
<gene>
    <name evidence="1" type="ORF">HMPREF1162_0818</name>
</gene>